<keyword evidence="1" id="KW-1133">Transmembrane helix</keyword>
<gene>
    <name evidence="2" type="ORF">ACG33_08720</name>
</gene>
<evidence type="ECO:0000256" key="1">
    <source>
        <dbReference type="SAM" id="Phobius"/>
    </source>
</evidence>
<dbReference type="Proteomes" id="UP000070250">
    <property type="component" value="Chromosome"/>
</dbReference>
<evidence type="ECO:0008006" key="4">
    <source>
        <dbReference type="Google" id="ProtNLM"/>
    </source>
</evidence>
<dbReference type="SUPFAM" id="SSF53254">
    <property type="entry name" value="Phosphoglycerate mutase-like"/>
    <property type="match status" value="1"/>
</dbReference>
<sequence>MIRVVSTRGCAAVVVPGASVYHEWMQRDLDKLRRRPFFFPLVLPVLLLIMLVMAAAWLFDARATTVVFVVRHAEIERSADPDPPLSQQGRERAIRLAKMLAHARPVRGIDAIFASEYRRTHQTATPLSEALGLPVNLVPSPIWDELARRIKHEHRGEYVLVVGSTDTVPQLIEALSGEKLSLSDDEYNAMFVVFVPQISKTKVVRLQY</sequence>
<reference evidence="2 3" key="1">
    <citation type="submission" date="2015-06" db="EMBL/GenBank/DDBJ databases">
        <title>A Comprehensive Approach to Explore the Metabolic and Phylogenetic Diversity of Bacterial Steroid Degradation in the Environment: Testosterone as an Example.</title>
        <authorList>
            <person name="Yang F.-C."/>
            <person name="Chen Y.-L."/>
            <person name="Yu C.-P."/>
            <person name="Tang S.-L."/>
            <person name="Wang P.-H."/>
            <person name="Ismail W."/>
            <person name="Wang C.-H."/>
            <person name="Yang C.-Y."/>
            <person name="Chiang Y.-R."/>
        </authorList>
    </citation>
    <scope>NUCLEOTIDE SEQUENCE [LARGE SCALE GENOMIC DNA]</scope>
    <source>
        <strain evidence="2 3">DSM 18526</strain>
    </source>
</reference>
<dbReference type="STRING" id="465721.ACG33_08720"/>
<dbReference type="Gene3D" id="3.40.50.1240">
    <property type="entry name" value="Phosphoglycerate mutase-like"/>
    <property type="match status" value="1"/>
</dbReference>
<dbReference type="Pfam" id="PF00300">
    <property type="entry name" value="His_Phos_1"/>
    <property type="match status" value="1"/>
</dbReference>
<protein>
    <recommendedName>
        <fullName evidence="4">Histidine phosphatase family protein</fullName>
    </recommendedName>
</protein>
<dbReference type="AlphaFoldDB" id="A0A127FC47"/>
<feature type="transmembrane region" description="Helical" evidence="1">
    <location>
        <begin position="37"/>
        <end position="59"/>
    </location>
</feature>
<dbReference type="CDD" id="cd07067">
    <property type="entry name" value="HP_PGM_like"/>
    <property type="match status" value="1"/>
</dbReference>
<evidence type="ECO:0000313" key="3">
    <source>
        <dbReference type="Proteomes" id="UP000070250"/>
    </source>
</evidence>
<dbReference type="EMBL" id="CP011971">
    <property type="protein sequence ID" value="AMN47175.1"/>
    <property type="molecule type" value="Genomic_DNA"/>
</dbReference>
<dbReference type="SMART" id="SM00855">
    <property type="entry name" value="PGAM"/>
    <property type="match status" value="1"/>
</dbReference>
<dbReference type="InterPro" id="IPR013078">
    <property type="entry name" value="His_Pase_superF_clade-1"/>
</dbReference>
<dbReference type="OrthoDB" id="3296006at2"/>
<proteinExistence type="predicted"/>
<organism evidence="2 3">
    <name type="scientific">Steroidobacter denitrificans</name>
    <dbReference type="NCBI Taxonomy" id="465721"/>
    <lineage>
        <taxon>Bacteria</taxon>
        <taxon>Pseudomonadati</taxon>
        <taxon>Pseudomonadota</taxon>
        <taxon>Gammaproteobacteria</taxon>
        <taxon>Steroidobacterales</taxon>
        <taxon>Steroidobacteraceae</taxon>
        <taxon>Steroidobacter</taxon>
    </lineage>
</organism>
<accession>A0A127FC47</accession>
<dbReference type="InterPro" id="IPR029033">
    <property type="entry name" value="His_PPase_superfam"/>
</dbReference>
<keyword evidence="3" id="KW-1185">Reference proteome</keyword>
<keyword evidence="1" id="KW-0472">Membrane</keyword>
<dbReference type="KEGG" id="sdf:ACG33_08720"/>
<name>A0A127FC47_STEDE</name>
<evidence type="ECO:0000313" key="2">
    <source>
        <dbReference type="EMBL" id="AMN47175.1"/>
    </source>
</evidence>
<keyword evidence="1" id="KW-0812">Transmembrane</keyword>